<keyword evidence="2" id="KW-1185">Reference proteome</keyword>
<dbReference type="PANTHER" id="PTHR23240:SF6">
    <property type="entry name" value="DNA CROSS-LINK REPAIR 1A PROTEIN"/>
    <property type="match status" value="1"/>
</dbReference>
<reference evidence="1" key="1">
    <citation type="submission" date="2020-06" db="EMBL/GenBank/DDBJ databases">
        <title>Genomes of multiple members of Pneumocystis genus reveal paths to human pathogen Pneumocystis jirovecii.</title>
        <authorList>
            <person name="Cisse O.H."/>
            <person name="Ma L."/>
            <person name="Dekker J."/>
            <person name="Khil P."/>
            <person name="Jo J."/>
            <person name="Brenchley J."/>
            <person name="Blair R."/>
            <person name="Pahar B."/>
            <person name="Chabe M."/>
            <person name="Van Rompay K.A."/>
            <person name="Keesler R."/>
            <person name="Sukura A."/>
            <person name="Hirsch V."/>
            <person name="Kutty G."/>
            <person name="Liu Y."/>
            <person name="Peng L."/>
            <person name="Chen J."/>
            <person name="Song J."/>
            <person name="Weissenbacher-Lang C."/>
            <person name="Xu J."/>
            <person name="Upham N.S."/>
            <person name="Stajich J.E."/>
            <person name="Cuomo C.A."/>
            <person name="Cushion M.T."/>
            <person name="Kovacs J.A."/>
        </authorList>
    </citation>
    <scope>NUCLEOTIDE SEQUENCE</scope>
    <source>
        <strain evidence="1">2A</strain>
    </source>
</reference>
<proteinExistence type="predicted"/>
<dbReference type="EMBL" id="CP054538">
    <property type="protein sequence ID" value="QSL65719.1"/>
    <property type="molecule type" value="Genomic_DNA"/>
</dbReference>
<evidence type="ECO:0000313" key="1">
    <source>
        <dbReference type="EMBL" id="QSL65719.1"/>
    </source>
</evidence>
<protein>
    <submittedName>
        <fullName evidence="1">Uncharacterized protein</fullName>
    </submittedName>
</protein>
<organism evidence="1 2">
    <name type="scientific">Pneumocystis wakefieldiae</name>
    <dbReference type="NCBI Taxonomy" id="38082"/>
    <lineage>
        <taxon>Eukaryota</taxon>
        <taxon>Fungi</taxon>
        <taxon>Dikarya</taxon>
        <taxon>Ascomycota</taxon>
        <taxon>Taphrinomycotina</taxon>
        <taxon>Pneumocystomycetes</taxon>
        <taxon>Pneumocystaceae</taxon>
        <taxon>Pneumocystis</taxon>
    </lineage>
</organism>
<gene>
    <name evidence="1" type="ORF">MERGE_003033</name>
</gene>
<name>A0A899G2P2_9ASCO</name>
<accession>A0A899G2P2</accession>
<sequence length="127" mass="15345">MYHYKGFTRHWNNGLIYYSEITGNLVINWLKANPEYVVKLPMDRKILLNDIWVTFVDANSRSCPELVLFVFKFEKFGKSIRYLHCEKFRVRPSQISHSAIKKKHLDFLYLDTTYFNSKYSFHLRKLI</sequence>
<dbReference type="GO" id="GO:0003684">
    <property type="term" value="F:damaged DNA binding"/>
    <property type="evidence" value="ECO:0007669"/>
    <property type="project" value="TreeGrafter"/>
</dbReference>
<dbReference type="GO" id="GO:0036297">
    <property type="term" value="P:interstrand cross-link repair"/>
    <property type="evidence" value="ECO:0007669"/>
    <property type="project" value="TreeGrafter"/>
</dbReference>
<dbReference type="OrthoDB" id="262529at2759"/>
<dbReference type="SUPFAM" id="SSF56281">
    <property type="entry name" value="Metallo-hydrolase/oxidoreductase"/>
    <property type="match status" value="1"/>
</dbReference>
<dbReference type="InterPro" id="IPR036866">
    <property type="entry name" value="RibonucZ/Hydroxyglut_hydro"/>
</dbReference>
<dbReference type="GO" id="GO:0006303">
    <property type="term" value="P:double-strand break repair via nonhomologous end joining"/>
    <property type="evidence" value="ECO:0007669"/>
    <property type="project" value="TreeGrafter"/>
</dbReference>
<evidence type="ECO:0000313" key="2">
    <source>
        <dbReference type="Proteomes" id="UP000663699"/>
    </source>
</evidence>
<dbReference type="AlphaFoldDB" id="A0A899G2P2"/>
<dbReference type="PANTHER" id="PTHR23240">
    <property type="entry name" value="DNA CROSS-LINK REPAIR PROTEIN PSO2/SNM1-RELATED"/>
    <property type="match status" value="1"/>
</dbReference>
<dbReference type="Proteomes" id="UP000663699">
    <property type="component" value="Chromosome 7"/>
</dbReference>
<dbReference type="GO" id="GO:0035312">
    <property type="term" value="F:5'-3' DNA exonuclease activity"/>
    <property type="evidence" value="ECO:0007669"/>
    <property type="project" value="TreeGrafter"/>
</dbReference>
<dbReference type="Gene3D" id="3.60.15.10">
    <property type="entry name" value="Ribonuclease Z/Hydroxyacylglutathione hydrolase-like"/>
    <property type="match status" value="1"/>
</dbReference>